<evidence type="ECO:0000256" key="3">
    <source>
        <dbReference type="ARBA" id="ARBA00023098"/>
    </source>
</evidence>
<gene>
    <name evidence="7" type="ORF">JOC83_003588</name>
</gene>
<dbReference type="Pfam" id="PF19890">
    <property type="entry name" value="DUF6363"/>
    <property type="match status" value="1"/>
</dbReference>
<keyword evidence="1 4" id="KW-0378">Hydrolase</keyword>
<dbReference type="EMBL" id="JAFBFC010000008">
    <property type="protein sequence ID" value="MBM7704729.1"/>
    <property type="molecule type" value="Genomic_DNA"/>
</dbReference>
<dbReference type="Proteomes" id="UP000809829">
    <property type="component" value="Unassembled WGS sequence"/>
</dbReference>
<evidence type="ECO:0000256" key="2">
    <source>
        <dbReference type="ARBA" id="ARBA00022963"/>
    </source>
</evidence>
<dbReference type="InterPro" id="IPR002641">
    <property type="entry name" value="PNPLA_dom"/>
</dbReference>
<feature type="short sequence motif" description="DGA/G" evidence="4">
    <location>
        <begin position="159"/>
        <end position="161"/>
    </location>
</feature>
<dbReference type="InterPro" id="IPR045943">
    <property type="entry name" value="DUF6363"/>
</dbReference>
<dbReference type="InterPro" id="IPR016035">
    <property type="entry name" value="Acyl_Trfase/lysoPLipase"/>
</dbReference>
<keyword evidence="3 4" id="KW-0443">Lipid metabolism</keyword>
<evidence type="ECO:0000313" key="8">
    <source>
        <dbReference type="Proteomes" id="UP000809829"/>
    </source>
</evidence>
<evidence type="ECO:0000256" key="1">
    <source>
        <dbReference type="ARBA" id="ARBA00022801"/>
    </source>
</evidence>
<feature type="active site" description="Proton acceptor" evidence="4">
    <location>
        <position position="159"/>
    </location>
</feature>
<dbReference type="Pfam" id="PF01734">
    <property type="entry name" value="Patatin"/>
    <property type="match status" value="1"/>
</dbReference>
<evidence type="ECO:0000256" key="4">
    <source>
        <dbReference type="PROSITE-ProRule" id="PRU01161"/>
    </source>
</evidence>
<evidence type="ECO:0000259" key="6">
    <source>
        <dbReference type="PROSITE" id="PS51635"/>
    </source>
</evidence>
<protein>
    <submittedName>
        <fullName evidence="7">Patatin/cPLA2 family phospholipase</fullName>
    </submittedName>
</protein>
<keyword evidence="8" id="KW-1185">Reference proteome</keyword>
<feature type="active site" description="Nucleophile" evidence="4">
    <location>
        <position position="40"/>
    </location>
</feature>
<feature type="short sequence motif" description="GXGXXG" evidence="4">
    <location>
        <begin position="11"/>
        <end position="16"/>
    </location>
</feature>
<dbReference type="RefSeq" id="WP_205188729.1">
    <property type="nucleotide sequence ID" value="NZ_JAFBFC010000008.1"/>
</dbReference>
<dbReference type="InterPro" id="IPR050301">
    <property type="entry name" value="NTE"/>
</dbReference>
<comment type="caution">
    <text evidence="7">The sequence shown here is derived from an EMBL/GenBank/DDBJ whole genome shotgun (WGS) entry which is preliminary data.</text>
</comment>
<dbReference type="CDD" id="cd07208">
    <property type="entry name" value="Pat_hypo_Ecoli_yjju_like"/>
    <property type="match status" value="1"/>
</dbReference>
<evidence type="ECO:0000256" key="5">
    <source>
        <dbReference type="SAM" id="Coils"/>
    </source>
</evidence>
<dbReference type="SUPFAM" id="SSF52151">
    <property type="entry name" value="FabD/lysophospholipase-like"/>
    <property type="match status" value="1"/>
</dbReference>
<keyword evidence="2 4" id="KW-0442">Lipid degradation</keyword>
<feature type="domain" description="PNPLA" evidence="6">
    <location>
        <begin position="7"/>
        <end position="172"/>
    </location>
</feature>
<dbReference type="Gene3D" id="3.40.1090.10">
    <property type="entry name" value="Cytosolic phospholipase A2 catalytic domain"/>
    <property type="match status" value="2"/>
</dbReference>
<organism evidence="7 8">
    <name type="scientific">Priestia iocasae</name>
    <dbReference type="NCBI Taxonomy" id="2291674"/>
    <lineage>
        <taxon>Bacteria</taxon>
        <taxon>Bacillati</taxon>
        <taxon>Bacillota</taxon>
        <taxon>Bacilli</taxon>
        <taxon>Bacillales</taxon>
        <taxon>Bacillaceae</taxon>
        <taxon>Priestia</taxon>
    </lineage>
</organism>
<proteinExistence type="predicted"/>
<dbReference type="PROSITE" id="PS51635">
    <property type="entry name" value="PNPLA"/>
    <property type="match status" value="1"/>
</dbReference>
<reference evidence="7 8" key="1">
    <citation type="submission" date="2021-01" db="EMBL/GenBank/DDBJ databases">
        <title>Genomic Encyclopedia of Type Strains, Phase IV (KMG-IV): sequencing the most valuable type-strain genomes for metagenomic binning, comparative biology and taxonomic classification.</title>
        <authorList>
            <person name="Goeker M."/>
        </authorList>
    </citation>
    <scope>NUCLEOTIDE SEQUENCE [LARGE SCALE GENOMIC DNA]</scope>
    <source>
        <strain evidence="7 8">DSM 104297</strain>
    </source>
</reference>
<dbReference type="PANTHER" id="PTHR14226">
    <property type="entry name" value="NEUROPATHY TARGET ESTERASE/SWISS CHEESE D.MELANOGASTER"/>
    <property type="match status" value="1"/>
</dbReference>
<name>A0ABS2QZ16_9BACI</name>
<evidence type="ECO:0000313" key="7">
    <source>
        <dbReference type="EMBL" id="MBM7704729.1"/>
    </source>
</evidence>
<dbReference type="InterPro" id="IPR037483">
    <property type="entry name" value="YjjU-like"/>
</dbReference>
<keyword evidence="5" id="KW-0175">Coiled coil</keyword>
<feature type="short sequence motif" description="GXSXG" evidence="4">
    <location>
        <begin position="38"/>
        <end position="42"/>
    </location>
</feature>
<sequence length="291" mass="33911">MMNHIGLVLEGGGMRGIYTAGVLDYFMENDLYFPYVIGVSAGACQASSYLSRQHGRNRKVNIDFINDPRYLSFRNYVRNREMFGMDFVFNEIPTSLVPFDFETFQNRKEKFVIGTTDCVTGEPVYYDEYKEDVLTIIRASSSLPFVAPIVEYDGRKLLDGGISDPIPLKKSEQDGNMKNVVILTRNREYRKKKSSMFWLAKRSYRKYKGLLEAMEKRYARYNDTLDYIEEQEKKGNIFVVRPQLPLQVGRMEKNPLKLEALYRQGYEEAKAQHEKLEAWLETEMSASYLKT</sequence>
<dbReference type="PANTHER" id="PTHR14226:SF25">
    <property type="entry name" value="PHOSPHOESTERASE"/>
    <property type="match status" value="1"/>
</dbReference>
<accession>A0ABS2QZ16</accession>
<feature type="coiled-coil region" evidence="5">
    <location>
        <begin position="204"/>
        <end position="231"/>
    </location>
</feature>